<feature type="domain" description="RlpA-like protein double-psi beta-barrel" evidence="6">
    <location>
        <begin position="165"/>
        <end position="248"/>
    </location>
</feature>
<dbReference type="RefSeq" id="WP_095375566.1">
    <property type="nucleotide sequence ID" value="NZ_JALXUT010000044.1"/>
</dbReference>
<dbReference type="HAMAP" id="MF_02071">
    <property type="entry name" value="RlpA"/>
    <property type="match status" value="1"/>
</dbReference>
<evidence type="ECO:0000256" key="1">
    <source>
        <dbReference type="ARBA" id="ARBA00023239"/>
    </source>
</evidence>
<dbReference type="Gene3D" id="2.40.40.10">
    <property type="entry name" value="RlpA-like domain"/>
    <property type="match status" value="1"/>
</dbReference>
<keyword evidence="2 3" id="KW-0961">Cell wall biogenesis/degradation</keyword>
<dbReference type="InterPro" id="IPR036908">
    <property type="entry name" value="RlpA-like_sf"/>
</dbReference>
<dbReference type="SUPFAM" id="SSF50685">
    <property type="entry name" value="Barwin-like endoglucanases"/>
    <property type="match status" value="1"/>
</dbReference>
<evidence type="ECO:0000256" key="2">
    <source>
        <dbReference type="ARBA" id="ARBA00023316"/>
    </source>
</evidence>
<dbReference type="PANTHER" id="PTHR34183:SF8">
    <property type="entry name" value="ENDOLYTIC PEPTIDOGLYCAN TRANSGLYCOSYLASE RLPA-RELATED"/>
    <property type="match status" value="1"/>
</dbReference>
<sequence>MGKHSSPTTKGSFLSALAPRKRRSGRHTPESAGGVLAAVRSRPVLSAFVVPAAATAAVVGSTFAMVPGAAQDSSRVVAQSPVVVEAPAAPVADEALQKAEEQAKEKPGTVSLEVKTQAPKTAPAKAESSSSTSSKAKSGGEASGGSGAKASGSSSGGQSGSCPMSYYGGGDGTDGNPTASGEPFDASKLTAAHKSLPLGTKVKVTNTANGKSVTVRINDRGPYSGSRCIDLSKAAMQAVGGISAGEIQGSWTVL</sequence>
<dbReference type="EMBL" id="NCWY01000003">
    <property type="protein sequence ID" value="PAK96601.1"/>
    <property type="molecule type" value="Genomic_DNA"/>
</dbReference>
<comment type="caution">
    <text evidence="7">The sequence shown here is derived from an EMBL/GenBank/DDBJ whole genome shotgun (WGS) entry which is preliminary data.</text>
</comment>
<dbReference type="GO" id="GO:0000270">
    <property type="term" value="P:peptidoglycan metabolic process"/>
    <property type="evidence" value="ECO:0007669"/>
    <property type="project" value="UniProtKB-UniRule"/>
</dbReference>
<evidence type="ECO:0000259" key="6">
    <source>
        <dbReference type="Pfam" id="PF03330"/>
    </source>
</evidence>
<dbReference type="GO" id="GO:0008932">
    <property type="term" value="F:lytic endotransglycosylase activity"/>
    <property type="evidence" value="ECO:0007669"/>
    <property type="project" value="UniProtKB-UniRule"/>
</dbReference>
<keyword evidence="1 3" id="KW-0456">Lyase</keyword>
<comment type="function">
    <text evidence="3">Lytic transglycosylase with a strong preference for naked glycan strands that lack stem peptides.</text>
</comment>
<reference evidence="7 8" key="1">
    <citation type="submission" date="2017-04" db="EMBL/GenBank/DDBJ databases">
        <title>Kefir bacterial isolates.</title>
        <authorList>
            <person name="Kim Y."/>
            <person name="Blasche S."/>
            <person name="Patil K.R."/>
        </authorList>
    </citation>
    <scope>NUCLEOTIDE SEQUENCE [LARGE SCALE GENOMIC DNA]</scope>
    <source>
        <strain evidence="7 8">OG2</strain>
    </source>
</reference>
<dbReference type="InterPro" id="IPR009009">
    <property type="entry name" value="RlpA-like_DPBB"/>
</dbReference>
<organism evidence="7 8">
    <name type="scientific">Brevibacterium casei</name>
    <dbReference type="NCBI Taxonomy" id="33889"/>
    <lineage>
        <taxon>Bacteria</taxon>
        <taxon>Bacillati</taxon>
        <taxon>Actinomycetota</taxon>
        <taxon>Actinomycetes</taxon>
        <taxon>Micrococcales</taxon>
        <taxon>Brevibacteriaceae</taxon>
        <taxon>Brevibacterium</taxon>
    </lineage>
</organism>
<dbReference type="EC" id="4.2.2.-" evidence="3"/>
<name>A0A269ZG75_9MICO</name>
<dbReference type="Proteomes" id="UP000216867">
    <property type="component" value="Unassembled WGS sequence"/>
</dbReference>
<comment type="similarity">
    <text evidence="3 4">Belongs to the RlpA family.</text>
</comment>
<dbReference type="Pfam" id="PF03330">
    <property type="entry name" value="DPBB_1"/>
    <property type="match status" value="1"/>
</dbReference>
<proteinExistence type="inferred from homology"/>
<protein>
    <recommendedName>
        <fullName evidence="3">Probable endolytic peptidoglycan transglycosylase RlpA</fullName>
        <ecNumber evidence="3">4.2.2.-</ecNumber>
    </recommendedName>
</protein>
<feature type="compositionally biased region" description="Low complexity" evidence="5">
    <location>
        <begin position="115"/>
        <end position="140"/>
    </location>
</feature>
<evidence type="ECO:0000256" key="5">
    <source>
        <dbReference type="SAM" id="MobiDB-lite"/>
    </source>
</evidence>
<evidence type="ECO:0000256" key="3">
    <source>
        <dbReference type="HAMAP-Rule" id="MF_02071"/>
    </source>
</evidence>
<gene>
    <name evidence="3" type="primary">rlpA</name>
    <name evidence="7" type="ORF">B8X04_04640</name>
</gene>
<evidence type="ECO:0000313" key="8">
    <source>
        <dbReference type="Proteomes" id="UP000216867"/>
    </source>
</evidence>
<dbReference type="InterPro" id="IPR012997">
    <property type="entry name" value="RplA"/>
</dbReference>
<evidence type="ECO:0000313" key="7">
    <source>
        <dbReference type="EMBL" id="PAK96601.1"/>
    </source>
</evidence>
<dbReference type="NCBIfam" id="TIGR00413">
    <property type="entry name" value="rlpA"/>
    <property type="match status" value="1"/>
</dbReference>
<feature type="region of interest" description="Disordered" evidence="5">
    <location>
        <begin position="1"/>
        <end position="34"/>
    </location>
</feature>
<feature type="compositionally biased region" description="Basic and acidic residues" evidence="5">
    <location>
        <begin position="95"/>
        <end position="107"/>
    </location>
</feature>
<evidence type="ECO:0000256" key="4">
    <source>
        <dbReference type="RuleBase" id="RU003495"/>
    </source>
</evidence>
<dbReference type="PANTHER" id="PTHR34183">
    <property type="entry name" value="ENDOLYTIC PEPTIDOGLYCAN TRANSGLYCOSYLASE RLPA"/>
    <property type="match status" value="1"/>
</dbReference>
<dbReference type="InterPro" id="IPR034718">
    <property type="entry name" value="RlpA"/>
</dbReference>
<dbReference type="AlphaFoldDB" id="A0A269ZG75"/>
<feature type="region of interest" description="Disordered" evidence="5">
    <location>
        <begin position="94"/>
        <end position="185"/>
    </location>
</feature>
<accession>A0A269ZG75</accession>
<dbReference type="CDD" id="cd22268">
    <property type="entry name" value="DPBB_RlpA-like"/>
    <property type="match status" value="1"/>
</dbReference>
<feature type="compositionally biased region" description="Polar residues" evidence="5">
    <location>
        <begin position="1"/>
        <end position="12"/>
    </location>
</feature>
<dbReference type="GO" id="GO:0071555">
    <property type="term" value="P:cell wall organization"/>
    <property type="evidence" value="ECO:0007669"/>
    <property type="project" value="UniProtKB-KW"/>
</dbReference>